<accession>A0A7C8M5M6</accession>
<gene>
    <name evidence="1" type="ORF">BDV95DRAFT_97764</name>
</gene>
<dbReference type="NCBIfam" id="TIGR04312">
    <property type="entry name" value="choice_anch_B"/>
    <property type="match status" value="1"/>
</dbReference>
<dbReference type="Proteomes" id="UP000481861">
    <property type="component" value="Unassembled WGS sequence"/>
</dbReference>
<dbReference type="AlphaFoldDB" id="A0A7C8M5M6"/>
<proteinExistence type="predicted"/>
<comment type="caution">
    <text evidence="1">The sequence shown here is derived from an EMBL/GenBank/DDBJ whole genome shotgun (WGS) entry which is preliminary data.</text>
</comment>
<evidence type="ECO:0000313" key="1">
    <source>
        <dbReference type="EMBL" id="KAF2869358.1"/>
    </source>
</evidence>
<keyword evidence="2" id="KW-1185">Reference proteome</keyword>
<dbReference type="Pfam" id="PF08309">
    <property type="entry name" value="LVIVD"/>
    <property type="match status" value="2"/>
</dbReference>
<reference evidence="1 2" key="1">
    <citation type="submission" date="2020-01" db="EMBL/GenBank/DDBJ databases">
        <authorList>
            <consortium name="DOE Joint Genome Institute"/>
            <person name="Haridas S."/>
            <person name="Albert R."/>
            <person name="Binder M."/>
            <person name="Bloem J."/>
            <person name="Labutti K."/>
            <person name="Salamov A."/>
            <person name="Andreopoulos B."/>
            <person name="Baker S.E."/>
            <person name="Barry K."/>
            <person name="Bills G."/>
            <person name="Bluhm B.H."/>
            <person name="Cannon C."/>
            <person name="Castanera R."/>
            <person name="Culley D.E."/>
            <person name="Daum C."/>
            <person name="Ezra D."/>
            <person name="Gonzalez J.B."/>
            <person name="Henrissat B."/>
            <person name="Kuo A."/>
            <person name="Liang C."/>
            <person name="Lipzen A."/>
            <person name="Lutzoni F."/>
            <person name="Magnuson J."/>
            <person name="Mondo S."/>
            <person name="Nolan M."/>
            <person name="Ohm R."/>
            <person name="Pangilinan J."/>
            <person name="Park H.-J.H."/>
            <person name="Ramirez L."/>
            <person name="Alfaro M."/>
            <person name="Sun H."/>
            <person name="Tritt A."/>
            <person name="Yoshinaga Y."/>
            <person name="Zwiers L.-H.L."/>
            <person name="Turgeon B.G."/>
            <person name="Goodwin S.B."/>
            <person name="Spatafora J.W."/>
            <person name="Crous P.W."/>
            <person name="Grigoriev I.V."/>
        </authorList>
    </citation>
    <scope>NUCLEOTIDE SEQUENCE [LARGE SCALE GENOMIC DNA]</scope>
    <source>
        <strain evidence="1 2">CBS 611.86</strain>
    </source>
</reference>
<dbReference type="GO" id="GO:0005576">
    <property type="term" value="C:extracellular region"/>
    <property type="evidence" value="ECO:0007669"/>
    <property type="project" value="TreeGrafter"/>
</dbReference>
<dbReference type="OrthoDB" id="2099887at2759"/>
<sequence length="486" mass="53738">MKYSTAFVGLLATTFAKEMPKDEVRAAELYDSGVIHEQIMSKKVGKWEEEREMGLMSAAASNPYLELPFAQCKNGKVQPFRDNATFTFNCNNINLHHFLSHTDLGSTTGAGSSSWGWVSDDGREFAIIAQGDGAAFAEITGGGKLRYLGRLPQPAGLPPSNWREIRTYKHYIVVGSETYDHHIQIFDLKKLLDIDYRKGPVTFDPTTDITGYWAGTNDGRAHNVLTNDETGWAYVVGARPRNSTCRGGLMFVDLSDPANPTSPGCAHQDGYVHDAQCLIYKGPHIKYLGKEICYAYNEDSLTIYDVTDKKFPEIISITSYEGATYTHQGWVLDTENQEFLILDDELDEVEGRGPAANGRPTTFIWDIRNLEKPKQTGYYQGPKVTIDHNQYIFGNYAYQSNYGAGISILDISSIPQNPTGGGIREVASFDVYPEDDALRGGGGLNYVGTWSSYAGYPSGYILVNTIERGAWVLKVQKPLPGMAGAK</sequence>
<evidence type="ECO:0000313" key="2">
    <source>
        <dbReference type="Proteomes" id="UP000481861"/>
    </source>
</evidence>
<dbReference type="InterPro" id="IPR013211">
    <property type="entry name" value="LVIVD"/>
</dbReference>
<name>A0A7C8M5M6_9PLEO</name>
<protein>
    <recommendedName>
        <fullName evidence="3">Regulatory P domain-containing protein</fullName>
    </recommendedName>
</protein>
<dbReference type="PANTHER" id="PTHR38787:SF3">
    <property type="entry name" value="REGULATORY P DOMAIN-CONTAINING PROTEIN"/>
    <property type="match status" value="1"/>
</dbReference>
<dbReference type="InterPro" id="IPR027589">
    <property type="entry name" value="Choice_anch_B"/>
</dbReference>
<dbReference type="PANTHER" id="PTHR38787">
    <property type="entry name" value="REGULATORY P DOMAIN-CONTAINING PROTEIN"/>
    <property type="match status" value="1"/>
</dbReference>
<organism evidence="1 2">
    <name type="scientific">Massariosphaeria phaeospora</name>
    <dbReference type="NCBI Taxonomy" id="100035"/>
    <lineage>
        <taxon>Eukaryota</taxon>
        <taxon>Fungi</taxon>
        <taxon>Dikarya</taxon>
        <taxon>Ascomycota</taxon>
        <taxon>Pezizomycotina</taxon>
        <taxon>Dothideomycetes</taxon>
        <taxon>Pleosporomycetidae</taxon>
        <taxon>Pleosporales</taxon>
        <taxon>Pleosporales incertae sedis</taxon>
        <taxon>Massariosphaeria</taxon>
    </lineage>
</organism>
<evidence type="ECO:0008006" key="3">
    <source>
        <dbReference type="Google" id="ProtNLM"/>
    </source>
</evidence>
<dbReference type="EMBL" id="JAADJZ010000016">
    <property type="protein sequence ID" value="KAF2869358.1"/>
    <property type="molecule type" value="Genomic_DNA"/>
</dbReference>